<evidence type="ECO:0000256" key="1">
    <source>
        <dbReference type="SAM" id="Coils"/>
    </source>
</evidence>
<dbReference type="Proteomes" id="UP001162131">
    <property type="component" value="Unassembled WGS sequence"/>
</dbReference>
<organism evidence="3 4">
    <name type="scientific">Blepharisma stoltei</name>
    <dbReference type="NCBI Taxonomy" id="1481888"/>
    <lineage>
        <taxon>Eukaryota</taxon>
        <taxon>Sar</taxon>
        <taxon>Alveolata</taxon>
        <taxon>Ciliophora</taxon>
        <taxon>Postciliodesmatophora</taxon>
        <taxon>Heterotrichea</taxon>
        <taxon>Heterotrichida</taxon>
        <taxon>Blepharismidae</taxon>
        <taxon>Blepharisma</taxon>
    </lineage>
</organism>
<comment type="caution">
    <text evidence="3">The sequence shown here is derived from an EMBL/GenBank/DDBJ whole genome shotgun (WGS) entry which is preliminary data.</text>
</comment>
<reference evidence="3" key="1">
    <citation type="submission" date="2021-09" db="EMBL/GenBank/DDBJ databases">
        <authorList>
            <consortium name="AG Swart"/>
            <person name="Singh M."/>
            <person name="Singh A."/>
            <person name="Seah K."/>
            <person name="Emmerich C."/>
        </authorList>
    </citation>
    <scope>NUCLEOTIDE SEQUENCE</scope>
    <source>
        <strain evidence="3">ATCC30299</strain>
    </source>
</reference>
<proteinExistence type="predicted"/>
<feature type="compositionally biased region" description="Polar residues" evidence="2">
    <location>
        <begin position="132"/>
        <end position="148"/>
    </location>
</feature>
<sequence>MSDLQNEINEAAVEASIVSEDPILNQLEELVHKIITDIINGITFPNEDKDSAIFNLPFKPKKITTEKFVFLVFSKPKALPEHHNEPALELKDKISELKGDYNLKPAFGTKTPKNFYVPLSFRVSLDSATESSSRNQNSIKTPANSEISNKPPKPKIFPRKSEIISELNETISKMTVKYIDKLKTIKNPGLPYENIGIAFLVLYDIDVLRFHPWEGFLSSLAQPGLIVQKLRKVEKLVESNKISDAHIQDIKTHLSCIKEKDFEKEEYRELAHLYKFLSCAAKLYEVNHSRSIPEKQPKAKIQKSASMNSSLLLGKATSQSPTKEDGSTTNVIEIADKAMLQKIIEKEKFNLVLEKQKQKKAMWDREREFKKELKLEEQREFLREIEYKRSLEEKYKKQQEAQKQKEKSERKEVCQKKILENKLLKLARFQEQVESNEILLSQRSTKEFLNQQAEKRVVPDESLEKQIKQLKKAKKRTQ</sequence>
<protein>
    <submittedName>
        <fullName evidence="3">Uncharacterized protein</fullName>
    </submittedName>
</protein>
<evidence type="ECO:0000313" key="4">
    <source>
        <dbReference type="Proteomes" id="UP001162131"/>
    </source>
</evidence>
<dbReference type="AlphaFoldDB" id="A0AAU9I8A4"/>
<evidence type="ECO:0000256" key="2">
    <source>
        <dbReference type="SAM" id="MobiDB-lite"/>
    </source>
</evidence>
<keyword evidence="4" id="KW-1185">Reference proteome</keyword>
<accession>A0AAU9I8A4</accession>
<evidence type="ECO:0000313" key="3">
    <source>
        <dbReference type="EMBL" id="CAG9310200.1"/>
    </source>
</evidence>
<keyword evidence="1" id="KW-0175">Coiled coil</keyword>
<feature type="coiled-coil region" evidence="1">
    <location>
        <begin position="388"/>
        <end position="416"/>
    </location>
</feature>
<name>A0AAU9I8A4_9CILI</name>
<feature type="region of interest" description="Disordered" evidence="2">
    <location>
        <begin position="132"/>
        <end position="155"/>
    </location>
</feature>
<gene>
    <name evidence="3" type="ORF">BSTOLATCC_MIC1057</name>
</gene>
<dbReference type="EMBL" id="CAJZBQ010000002">
    <property type="protein sequence ID" value="CAG9310200.1"/>
    <property type="molecule type" value="Genomic_DNA"/>
</dbReference>